<sequence length="170" mass="17925">MRFTTTTAAIAASTAALTSASPCGSSSNTTIAAGDIFRILTIRSGSALQYGSLQASNRALYINTPSQNASCSSSTPTNYASFFLSTDGSLYLNTDGNPPQQLFVDRSGMGQGVIQYTTGAEQPGRNSERTGWAVDGNGDLTFKESGLQACPGRWGRVECLVGWERESGRE</sequence>
<evidence type="ECO:0000313" key="2">
    <source>
        <dbReference type="EMBL" id="KAJ4365906.1"/>
    </source>
</evidence>
<organism evidence="2 3">
    <name type="scientific">Neocucurbitaria cava</name>
    <dbReference type="NCBI Taxonomy" id="798079"/>
    <lineage>
        <taxon>Eukaryota</taxon>
        <taxon>Fungi</taxon>
        <taxon>Dikarya</taxon>
        <taxon>Ascomycota</taxon>
        <taxon>Pezizomycotina</taxon>
        <taxon>Dothideomycetes</taxon>
        <taxon>Pleosporomycetidae</taxon>
        <taxon>Pleosporales</taxon>
        <taxon>Pleosporineae</taxon>
        <taxon>Cucurbitariaceae</taxon>
        <taxon>Neocucurbitaria</taxon>
    </lineage>
</organism>
<dbReference type="AlphaFoldDB" id="A0A9W8Y298"/>
<protein>
    <recommendedName>
        <fullName evidence="4">Cell wall protein PhiA</fullName>
    </recommendedName>
</protein>
<feature type="chain" id="PRO_5040847588" description="Cell wall protein PhiA" evidence="1">
    <location>
        <begin position="21"/>
        <end position="170"/>
    </location>
</feature>
<proteinExistence type="predicted"/>
<evidence type="ECO:0000313" key="3">
    <source>
        <dbReference type="Proteomes" id="UP001140560"/>
    </source>
</evidence>
<feature type="signal peptide" evidence="1">
    <location>
        <begin position="1"/>
        <end position="20"/>
    </location>
</feature>
<keyword evidence="1" id="KW-0732">Signal</keyword>
<accession>A0A9W8Y298</accession>
<comment type="caution">
    <text evidence="2">The sequence shown here is derived from an EMBL/GenBank/DDBJ whole genome shotgun (WGS) entry which is preliminary data.</text>
</comment>
<keyword evidence="3" id="KW-1185">Reference proteome</keyword>
<dbReference type="Proteomes" id="UP001140560">
    <property type="component" value="Unassembled WGS sequence"/>
</dbReference>
<dbReference type="EMBL" id="JAPEUY010000015">
    <property type="protein sequence ID" value="KAJ4365906.1"/>
    <property type="molecule type" value="Genomic_DNA"/>
</dbReference>
<evidence type="ECO:0008006" key="4">
    <source>
        <dbReference type="Google" id="ProtNLM"/>
    </source>
</evidence>
<name>A0A9W8Y298_9PLEO</name>
<gene>
    <name evidence="2" type="ORF">N0V83_008528</name>
</gene>
<evidence type="ECO:0000256" key="1">
    <source>
        <dbReference type="SAM" id="SignalP"/>
    </source>
</evidence>
<dbReference type="OrthoDB" id="4093325at2759"/>
<reference evidence="2" key="1">
    <citation type="submission" date="2022-10" db="EMBL/GenBank/DDBJ databases">
        <title>Tapping the CABI collections for fungal endophytes: first genome assemblies for Collariella, Neodidymelliopsis, Ascochyta clinopodiicola, Didymella pomorum, Didymosphaeria variabile, Neocosmospora piperis and Neocucurbitaria cava.</title>
        <authorList>
            <person name="Hill R."/>
        </authorList>
    </citation>
    <scope>NUCLEOTIDE SEQUENCE</scope>
    <source>
        <strain evidence="2">IMI 356814</strain>
    </source>
</reference>